<dbReference type="InterPro" id="IPR044824">
    <property type="entry name" value="MAIN-like"/>
</dbReference>
<evidence type="ECO:0000313" key="2">
    <source>
        <dbReference type="EMBL" id="WVZ89847.1"/>
    </source>
</evidence>
<dbReference type="Proteomes" id="UP001341281">
    <property type="component" value="Chromosome 08"/>
</dbReference>
<dbReference type="EMBL" id="CP144752">
    <property type="protein sequence ID" value="WVZ89847.1"/>
    <property type="molecule type" value="Genomic_DNA"/>
</dbReference>
<gene>
    <name evidence="2" type="ORF">U9M48_036200</name>
</gene>
<sequence length="122" mass="13550">MTITLQDTAMILGLLVAGSPVIDRLEPTAWHGQVLALFGIAPPDRQPRDRRTRTSGVATGWLREHFGVCPPDATPLQVERHARAWLWYLLACFLLPDSSRDMVSSTMLPILARPWAAIATYS</sequence>
<dbReference type="GO" id="GO:0010073">
    <property type="term" value="P:meristem maintenance"/>
    <property type="evidence" value="ECO:0007669"/>
    <property type="project" value="InterPro"/>
</dbReference>
<dbReference type="InterPro" id="IPR019557">
    <property type="entry name" value="AminoTfrase-like_pln_mobile"/>
</dbReference>
<dbReference type="PANTHER" id="PTHR46033:SF8">
    <property type="entry name" value="PROTEIN MAINTENANCE OF MERISTEMS-LIKE"/>
    <property type="match status" value="1"/>
</dbReference>
<evidence type="ECO:0000313" key="3">
    <source>
        <dbReference type="Proteomes" id="UP001341281"/>
    </source>
</evidence>
<dbReference type="Pfam" id="PF10536">
    <property type="entry name" value="PMD"/>
    <property type="match status" value="1"/>
</dbReference>
<name>A0AAQ3XAU6_PASNO</name>
<proteinExistence type="predicted"/>
<keyword evidence="3" id="KW-1185">Reference proteome</keyword>
<reference evidence="2 3" key="1">
    <citation type="submission" date="2024-02" db="EMBL/GenBank/DDBJ databases">
        <title>High-quality chromosome-scale genome assembly of Pensacola bahiagrass (Paspalum notatum Flugge var. saurae).</title>
        <authorList>
            <person name="Vega J.M."/>
            <person name="Podio M."/>
            <person name="Orjuela J."/>
            <person name="Siena L.A."/>
            <person name="Pessino S.C."/>
            <person name="Combes M.C."/>
            <person name="Mariac C."/>
            <person name="Albertini E."/>
            <person name="Pupilli F."/>
            <person name="Ortiz J.P.A."/>
            <person name="Leblanc O."/>
        </authorList>
    </citation>
    <scope>NUCLEOTIDE SEQUENCE [LARGE SCALE GENOMIC DNA]</scope>
    <source>
        <strain evidence="2">R1</strain>
        <tissue evidence="2">Leaf</tissue>
    </source>
</reference>
<feature type="domain" description="Aminotransferase-like plant mobile" evidence="1">
    <location>
        <begin position="1"/>
        <end position="112"/>
    </location>
</feature>
<dbReference type="AlphaFoldDB" id="A0AAQ3XAU6"/>
<evidence type="ECO:0000259" key="1">
    <source>
        <dbReference type="Pfam" id="PF10536"/>
    </source>
</evidence>
<accession>A0AAQ3XAU6</accession>
<organism evidence="2 3">
    <name type="scientific">Paspalum notatum var. saurae</name>
    <dbReference type="NCBI Taxonomy" id="547442"/>
    <lineage>
        <taxon>Eukaryota</taxon>
        <taxon>Viridiplantae</taxon>
        <taxon>Streptophyta</taxon>
        <taxon>Embryophyta</taxon>
        <taxon>Tracheophyta</taxon>
        <taxon>Spermatophyta</taxon>
        <taxon>Magnoliopsida</taxon>
        <taxon>Liliopsida</taxon>
        <taxon>Poales</taxon>
        <taxon>Poaceae</taxon>
        <taxon>PACMAD clade</taxon>
        <taxon>Panicoideae</taxon>
        <taxon>Andropogonodae</taxon>
        <taxon>Paspaleae</taxon>
        <taxon>Paspalinae</taxon>
        <taxon>Paspalum</taxon>
    </lineage>
</organism>
<protein>
    <recommendedName>
        <fullName evidence="1">Aminotransferase-like plant mobile domain-containing protein</fullName>
    </recommendedName>
</protein>
<dbReference type="PANTHER" id="PTHR46033">
    <property type="entry name" value="PROTEIN MAIN-LIKE 2"/>
    <property type="match status" value="1"/>
</dbReference>